<dbReference type="SMART" id="SM00387">
    <property type="entry name" value="HATPase_c"/>
    <property type="match status" value="1"/>
</dbReference>
<keyword evidence="10 18" id="KW-0418">Kinase</keyword>
<dbReference type="GO" id="GO:0000155">
    <property type="term" value="F:phosphorelay sensor kinase activity"/>
    <property type="evidence" value="ECO:0007669"/>
    <property type="project" value="InterPro"/>
</dbReference>
<evidence type="ECO:0000259" key="16">
    <source>
        <dbReference type="PROSITE" id="PS50109"/>
    </source>
</evidence>
<dbReference type="PRINTS" id="PR00344">
    <property type="entry name" value="BCTRLSENSOR"/>
</dbReference>
<feature type="domain" description="HAMP" evidence="17">
    <location>
        <begin position="185"/>
        <end position="236"/>
    </location>
</feature>
<evidence type="ECO:0000256" key="9">
    <source>
        <dbReference type="ARBA" id="ARBA00022741"/>
    </source>
</evidence>
<dbReference type="InterPro" id="IPR003661">
    <property type="entry name" value="HisK_dim/P_dom"/>
</dbReference>
<evidence type="ECO:0000256" key="11">
    <source>
        <dbReference type="ARBA" id="ARBA00022840"/>
    </source>
</evidence>
<dbReference type="CDD" id="cd00082">
    <property type="entry name" value="HisKA"/>
    <property type="match status" value="1"/>
</dbReference>
<evidence type="ECO:0000313" key="18">
    <source>
        <dbReference type="EMBL" id="SHN65368.1"/>
    </source>
</evidence>
<dbReference type="InterPro" id="IPR003660">
    <property type="entry name" value="HAMP_dom"/>
</dbReference>
<reference evidence="18 19" key="1">
    <citation type="submission" date="2016-12" db="EMBL/GenBank/DDBJ databases">
        <authorList>
            <person name="Song W.-J."/>
            <person name="Kurnit D.M."/>
        </authorList>
    </citation>
    <scope>NUCLEOTIDE SEQUENCE [LARGE SCALE GENOMIC DNA]</scope>
    <source>
        <strain evidence="18 19">CGMCC 1.10808</strain>
    </source>
</reference>
<dbReference type="Gene3D" id="1.10.287.130">
    <property type="match status" value="1"/>
</dbReference>
<dbReference type="SMART" id="SM00304">
    <property type="entry name" value="HAMP"/>
    <property type="match status" value="1"/>
</dbReference>
<dbReference type="PROSITE" id="PS50109">
    <property type="entry name" value="HIS_KIN"/>
    <property type="match status" value="1"/>
</dbReference>
<dbReference type="PROSITE" id="PS50885">
    <property type="entry name" value="HAMP"/>
    <property type="match status" value="1"/>
</dbReference>
<keyword evidence="6" id="KW-0597">Phosphoprotein</keyword>
<evidence type="ECO:0000259" key="17">
    <source>
        <dbReference type="PROSITE" id="PS50885"/>
    </source>
</evidence>
<keyword evidence="12 15" id="KW-1133">Transmembrane helix</keyword>
<dbReference type="InterPro" id="IPR004358">
    <property type="entry name" value="Sig_transdc_His_kin-like_C"/>
</dbReference>
<dbReference type="Pfam" id="PF00512">
    <property type="entry name" value="HisKA"/>
    <property type="match status" value="1"/>
</dbReference>
<dbReference type="SMART" id="SM00388">
    <property type="entry name" value="HisKA"/>
    <property type="match status" value="1"/>
</dbReference>
<dbReference type="Pfam" id="PF02518">
    <property type="entry name" value="HATPase_c"/>
    <property type="match status" value="1"/>
</dbReference>
<evidence type="ECO:0000256" key="2">
    <source>
        <dbReference type="ARBA" id="ARBA00004429"/>
    </source>
</evidence>
<dbReference type="SUPFAM" id="SSF47384">
    <property type="entry name" value="Homodimeric domain of signal transducing histidine kinase"/>
    <property type="match status" value="1"/>
</dbReference>
<dbReference type="InterPro" id="IPR050980">
    <property type="entry name" value="2C_sensor_his_kinase"/>
</dbReference>
<dbReference type="GO" id="GO:0005524">
    <property type="term" value="F:ATP binding"/>
    <property type="evidence" value="ECO:0007669"/>
    <property type="project" value="UniProtKB-KW"/>
</dbReference>
<dbReference type="GO" id="GO:0005886">
    <property type="term" value="C:plasma membrane"/>
    <property type="evidence" value="ECO:0007669"/>
    <property type="project" value="UniProtKB-SubCell"/>
</dbReference>
<dbReference type="Proteomes" id="UP000184066">
    <property type="component" value="Unassembled WGS sequence"/>
</dbReference>
<comment type="subcellular location">
    <subcellularLocation>
        <location evidence="2">Cell inner membrane</location>
        <topology evidence="2">Multi-pass membrane protein</topology>
    </subcellularLocation>
</comment>
<organism evidence="18 19">
    <name type="scientific">Oceanicella actignis</name>
    <dbReference type="NCBI Taxonomy" id="1189325"/>
    <lineage>
        <taxon>Bacteria</taxon>
        <taxon>Pseudomonadati</taxon>
        <taxon>Pseudomonadota</taxon>
        <taxon>Alphaproteobacteria</taxon>
        <taxon>Rhodobacterales</taxon>
        <taxon>Paracoccaceae</taxon>
        <taxon>Oceanicella</taxon>
    </lineage>
</organism>
<dbReference type="InterPro" id="IPR036890">
    <property type="entry name" value="HATPase_C_sf"/>
</dbReference>
<evidence type="ECO:0000256" key="7">
    <source>
        <dbReference type="ARBA" id="ARBA00022679"/>
    </source>
</evidence>
<evidence type="ECO:0000256" key="1">
    <source>
        <dbReference type="ARBA" id="ARBA00000085"/>
    </source>
</evidence>
<dbReference type="AlphaFoldDB" id="A0A1M7T3S9"/>
<keyword evidence="8 15" id="KW-0812">Transmembrane</keyword>
<protein>
    <recommendedName>
        <fullName evidence="3">histidine kinase</fullName>
        <ecNumber evidence="3">2.7.13.3</ecNumber>
    </recommendedName>
</protein>
<dbReference type="InterPro" id="IPR003594">
    <property type="entry name" value="HATPase_dom"/>
</dbReference>
<dbReference type="EMBL" id="FRDL01000004">
    <property type="protein sequence ID" value="SHN65368.1"/>
    <property type="molecule type" value="Genomic_DNA"/>
</dbReference>
<evidence type="ECO:0000256" key="10">
    <source>
        <dbReference type="ARBA" id="ARBA00022777"/>
    </source>
</evidence>
<keyword evidence="19" id="KW-1185">Reference proteome</keyword>
<dbReference type="PANTHER" id="PTHR44936:SF5">
    <property type="entry name" value="SENSOR HISTIDINE KINASE ENVZ"/>
    <property type="match status" value="1"/>
</dbReference>
<dbReference type="Gene3D" id="3.30.565.10">
    <property type="entry name" value="Histidine kinase-like ATPase, C-terminal domain"/>
    <property type="match status" value="1"/>
</dbReference>
<evidence type="ECO:0000256" key="8">
    <source>
        <dbReference type="ARBA" id="ARBA00022692"/>
    </source>
</evidence>
<keyword evidence="9" id="KW-0547">Nucleotide-binding</keyword>
<keyword evidence="14 15" id="KW-0472">Membrane</keyword>
<gene>
    <name evidence="18" type="ORF">SAMN05216200_104101</name>
</gene>
<proteinExistence type="predicted"/>
<evidence type="ECO:0000256" key="14">
    <source>
        <dbReference type="ARBA" id="ARBA00023136"/>
    </source>
</evidence>
<keyword evidence="11" id="KW-0067">ATP-binding</keyword>
<name>A0A1M7T3S9_9RHOB</name>
<evidence type="ECO:0000256" key="4">
    <source>
        <dbReference type="ARBA" id="ARBA00022475"/>
    </source>
</evidence>
<keyword evidence="4" id="KW-1003">Cell membrane</keyword>
<comment type="catalytic activity">
    <reaction evidence="1">
        <text>ATP + protein L-histidine = ADP + protein N-phospho-L-histidine.</text>
        <dbReference type="EC" id="2.7.13.3"/>
    </reaction>
</comment>
<feature type="domain" description="Histidine kinase" evidence="16">
    <location>
        <begin position="244"/>
        <end position="446"/>
    </location>
</feature>
<accession>A0A1M7T3S9</accession>
<sequence>MRMMKALLKRYLPRSLFGRALMILVLPIVLLQLVVTGLFIQRHYAGVTEQMADAVALELNYIVETVESAPDDATARARLAELARPLNMRLELMDEAAIPSRSLRHFYDVSGDALSDTLRRRVTRPLTVDLVTDRRSADVRILTARGVLRAVIPRRRVIASNPHLLLVWMAVTASALVVVAVLFLRNQVRPIRQLAEAADSFGKGRPTPFRPAGAEEVRRAGAAFLDMRRRIERQIEQRSKMLSAVSHDLRTPLTRMKLALAMAEDSEETRELMRDVDEMERMLGELLDFASGGHGEEPEPTDPVAMAHELAADAARMGRALELRVEGAADPDAPPVMRPGAVRRAVQNLLDNAARHGERARLTLRIGPRSVEFVVEDDGPGIAPDQREAALRAFSRLDEARNQDSGGGVGLGLSIALDVARAHGGALELGDSADLGGLRATLRLPR</sequence>
<evidence type="ECO:0000256" key="6">
    <source>
        <dbReference type="ARBA" id="ARBA00022553"/>
    </source>
</evidence>
<evidence type="ECO:0000256" key="5">
    <source>
        <dbReference type="ARBA" id="ARBA00022519"/>
    </source>
</evidence>
<keyword evidence="7" id="KW-0808">Transferase</keyword>
<evidence type="ECO:0000256" key="12">
    <source>
        <dbReference type="ARBA" id="ARBA00022989"/>
    </source>
</evidence>
<evidence type="ECO:0000256" key="13">
    <source>
        <dbReference type="ARBA" id="ARBA00023012"/>
    </source>
</evidence>
<dbReference type="InterPro" id="IPR005467">
    <property type="entry name" value="His_kinase_dom"/>
</dbReference>
<dbReference type="EC" id="2.7.13.3" evidence="3"/>
<evidence type="ECO:0000313" key="19">
    <source>
        <dbReference type="Proteomes" id="UP000184066"/>
    </source>
</evidence>
<feature type="transmembrane region" description="Helical" evidence="15">
    <location>
        <begin position="164"/>
        <end position="184"/>
    </location>
</feature>
<dbReference type="PANTHER" id="PTHR44936">
    <property type="entry name" value="SENSOR PROTEIN CREC"/>
    <property type="match status" value="1"/>
</dbReference>
<keyword evidence="13" id="KW-0902">Two-component regulatory system</keyword>
<dbReference type="InterPro" id="IPR036097">
    <property type="entry name" value="HisK_dim/P_sf"/>
</dbReference>
<evidence type="ECO:0000256" key="15">
    <source>
        <dbReference type="SAM" id="Phobius"/>
    </source>
</evidence>
<dbReference type="STRING" id="1189325.SAMN04488119_104101"/>
<keyword evidence="5" id="KW-0997">Cell inner membrane</keyword>
<evidence type="ECO:0000256" key="3">
    <source>
        <dbReference type="ARBA" id="ARBA00012438"/>
    </source>
</evidence>
<dbReference type="SUPFAM" id="SSF55874">
    <property type="entry name" value="ATPase domain of HSP90 chaperone/DNA topoisomerase II/histidine kinase"/>
    <property type="match status" value="1"/>
</dbReference>